<dbReference type="GO" id="GO:0047632">
    <property type="term" value="F:agmatine deiminase activity"/>
    <property type="evidence" value="ECO:0007669"/>
    <property type="project" value="TreeGrafter"/>
</dbReference>
<organism evidence="2 3">
    <name type="scientific">Halochromatium salexigens</name>
    <name type="common">Chromatium salexigens</name>
    <dbReference type="NCBI Taxonomy" id="49447"/>
    <lineage>
        <taxon>Bacteria</taxon>
        <taxon>Pseudomonadati</taxon>
        <taxon>Pseudomonadota</taxon>
        <taxon>Gammaproteobacteria</taxon>
        <taxon>Chromatiales</taxon>
        <taxon>Chromatiaceae</taxon>
        <taxon>Halochromatium</taxon>
    </lineage>
</organism>
<reference evidence="2" key="2">
    <citation type="journal article" date="2020" name="Microorganisms">
        <title>Osmotic Adaptation and Compatible Solute Biosynthesis of Phototrophic Bacteria as Revealed from Genome Analyses.</title>
        <authorList>
            <person name="Imhoff J.F."/>
            <person name="Rahn T."/>
            <person name="Kunzel S."/>
            <person name="Keller A."/>
            <person name="Neulinger S.C."/>
        </authorList>
    </citation>
    <scope>NUCLEOTIDE SEQUENCE</scope>
    <source>
        <strain evidence="2">DSM 4395</strain>
    </source>
</reference>
<gene>
    <name evidence="2" type="ORF">CCR82_14695</name>
</gene>
<evidence type="ECO:0000256" key="1">
    <source>
        <dbReference type="ARBA" id="ARBA00022801"/>
    </source>
</evidence>
<dbReference type="GO" id="GO:0009446">
    <property type="term" value="P:putrescine biosynthetic process"/>
    <property type="evidence" value="ECO:0007669"/>
    <property type="project" value="InterPro"/>
</dbReference>
<dbReference type="Pfam" id="PF04371">
    <property type="entry name" value="PAD_porph"/>
    <property type="match status" value="1"/>
</dbReference>
<dbReference type="Gene3D" id="3.75.10.10">
    <property type="entry name" value="L-arginine/glycine Amidinotransferase, Chain A"/>
    <property type="match status" value="1"/>
</dbReference>
<keyword evidence="3" id="KW-1185">Reference proteome</keyword>
<dbReference type="Proteomes" id="UP001296967">
    <property type="component" value="Unassembled WGS sequence"/>
</dbReference>
<dbReference type="PANTHER" id="PTHR31377">
    <property type="entry name" value="AGMATINE DEIMINASE-RELATED"/>
    <property type="match status" value="1"/>
</dbReference>
<dbReference type="InterPro" id="IPR007466">
    <property type="entry name" value="Peptidyl-Arg-deiminase_porph"/>
</dbReference>
<comment type="caution">
    <text evidence="2">The sequence shown here is derived from an EMBL/GenBank/DDBJ whole genome shotgun (WGS) entry which is preliminary data.</text>
</comment>
<accession>A0AAJ0UHR7</accession>
<dbReference type="PANTHER" id="PTHR31377:SF0">
    <property type="entry name" value="AGMATINE DEIMINASE-RELATED"/>
    <property type="match status" value="1"/>
</dbReference>
<evidence type="ECO:0000313" key="3">
    <source>
        <dbReference type="Proteomes" id="UP001296967"/>
    </source>
</evidence>
<evidence type="ECO:0000313" key="2">
    <source>
        <dbReference type="EMBL" id="MBK5931736.1"/>
    </source>
</evidence>
<name>A0AAJ0UHR7_HALSE</name>
<keyword evidence="1" id="KW-0378">Hydrolase</keyword>
<protein>
    <submittedName>
        <fullName evidence="2">Agmatine deiminase</fullName>
    </submittedName>
</protein>
<dbReference type="RefSeq" id="WP_201246574.1">
    <property type="nucleotide sequence ID" value="NZ_NHSF01000069.1"/>
</dbReference>
<dbReference type="AlphaFoldDB" id="A0AAJ0UHR7"/>
<dbReference type="GO" id="GO:0004668">
    <property type="term" value="F:protein-arginine deiminase activity"/>
    <property type="evidence" value="ECO:0007669"/>
    <property type="project" value="InterPro"/>
</dbReference>
<dbReference type="SUPFAM" id="SSF55909">
    <property type="entry name" value="Pentein"/>
    <property type="match status" value="1"/>
</dbReference>
<dbReference type="EMBL" id="NHSF01000069">
    <property type="protein sequence ID" value="MBK5931736.1"/>
    <property type="molecule type" value="Genomic_DNA"/>
</dbReference>
<proteinExistence type="predicted"/>
<reference evidence="2" key="1">
    <citation type="submission" date="2017-05" db="EMBL/GenBank/DDBJ databases">
        <authorList>
            <person name="Imhoff J.F."/>
            <person name="Rahn T."/>
            <person name="Kuenzel S."/>
            <person name="Neulinger S.C."/>
        </authorList>
    </citation>
    <scope>NUCLEOTIDE SEQUENCE</scope>
    <source>
        <strain evidence="2">DSM 4395</strain>
    </source>
</reference>
<sequence length="344" mass="37901">MRHLPAEWEPQQAVMLTWPHAGTDWAAQLEAVEAVYRRLVQLIIRDQAVLIVCRDEAHRRVIQAQLSELPNNNSPAVRIQFAVAPSNDTWARDHGPISVIDRATNARILIDFRFNGWGGKYPAELDDRITARVYAAASERLEPSPLVLEGGAIESDGAGSLLAVRRTLVDPKRNPGWSQAAIEAELRDRLGVERILWLEHGQLSGDDTDGHIDTLARFCDPQTLCYAASTNPKDSDHPALEQLAAELHALRQRNGAPYRLVALPQPAPIHDEDGQRLPAGYANFLITNGTVLVPVYDDPADAIACERLAACFPGRRIEPVDCRPLIRQGGSLHCITMQLAASAQ</sequence>